<comment type="caution">
    <text evidence="4">The sequence shown here is derived from an EMBL/GenBank/DDBJ whole genome shotgun (WGS) entry which is preliminary data.</text>
</comment>
<keyword evidence="3" id="KW-1133">Transmembrane helix</keyword>
<dbReference type="InterPro" id="IPR045276">
    <property type="entry name" value="YbiO_bact"/>
</dbReference>
<dbReference type="PANTHER" id="PTHR30460:SF1">
    <property type="entry name" value="MECHANOSENSITIVE ION CHANNEL"/>
    <property type="match status" value="1"/>
</dbReference>
<keyword evidence="3" id="KW-0472">Membrane</keyword>
<proteinExistence type="predicted"/>
<accession>A0AAX6NBE9</accession>
<feature type="transmembrane region" description="Helical" evidence="3">
    <location>
        <begin position="47"/>
        <end position="64"/>
    </location>
</feature>
<reference evidence="4" key="2">
    <citation type="submission" date="2022-12" db="EMBL/GenBank/DDBJ databases">
        <authorList>
            <person name="Dechsakulwatana C."/>
            <person name="Rungsihiranrut A."/>
            <person name="Muangchinda C."/>
            <person name="Ningthoujam R."/>
            <person name="Klankeo P."/>
            <person name="Pinyakong O."/>
        </authorList>
    </citation>
    <scope>NUCLEOTIDE SEQUENCE</scope>
    <source>
        <strain evidence="4">TL01-2</strain>
    </source>
</reference>
<keyword evidence="2" id="KW-1003">Cell membrane</keyword>
<evidence type="ECO:0000256" key="3">
    <source>
        <dbReference type="SAM" id="Phobius"/>
    </source>
</evidence>
<evidence type="ECO:0000313" key="4">
    <source>
        <dbReference type="EMBL" id="MDU9693218.1"/>
    </source>
</evidence>
<protein>
    <submittedName>
        <fullName evidence="4">Mechanosensitive ion channel</fullName>
    </submittedName>
</protein>
<sequence length="262" mass="30123">MNYIMTPQIINFLIVTVVCIFIYLGVNRHIESISRKLNGDNKNLVEGKLKALNQLIVFIIYFFYILDFFVDVKVCAASLVVLVVATLITFKNQINSQAKGYFTIVNNDIAVNDEVIINNKYKGRVQSITLSSVEVLDISGEKLIISHSEINLIQRFPKEYRNVTVSVVLSTDENPEKVEDIFIKLMEKLNEKFKDYLFQGPERLETATFIYEGITNLNTNNQGTEYCISGKVKPFKVEEIQKKLNREIAVCCYKNQLKKPER</sequence>
<gene>
    <name evidence="4" type="ORF">O0Q50_18750</name>
</gene>
<evidence type="ECO:0000313" key="5">
    <source>
        <dbReference type="Proteomes" id="UP001269400"/>
    </source>
</evidence>
<dbReference type="Proteomes" id="UP001269400">
    <property type="component" value="Unassembled WGS sequence"/>
</dbReference>
<reference evidence="4" key="1">
    <citation type="journal article" date="2022" name="J Environ Chem Eng">
        <title>Biodegradation of petroleum oil using a constructed nonpathogenic and heavy metal-tolerant bacterial consortium isolated from marine sponges.</title>
        <authorList>
            <person name="Dechsakulwatana C."/>
            <person name="Rungsihiranrut A."/>
            <person name="Muangchinda C."/>
            <person name="Ningthoujam R."/>
            <person name="Klankeo P."/>
            <person name="Pinyakong O."/>
        </authorList>
    </citation>
    <scope>NUCLEOTIDE SEQUENCE</scope>
    <source>
        <strain evidence="4">TL01-2</strain>
    </source>
</reference>
<comment type="subcellular location">
    <subcellularLocation>
        <location evidence="1">Cell membrane</location>
    </subcellularLocation>
</comment>
<dbReference type="AlphaFoldDB" id="A0AAX6NBE9"/>
<dbReference type="GO" id="GO:0005886">
    <property type="term" value="C:plasma membrane"/>
    <property type="evidence" value="ECO:0007669"/>
    <property type="project" value="UniProtKB-SubCell"/>
</dbReference>
<evidence type="ECO:0000256" key="1">
    <source>
        <dbReference type="ARBA" id="ARBA00004236"/>
    </source>
</evidence>
<name>A0AAX6NBE9_PRIAR</name>
<feature type="transmembrane region" description="Helical" evidence="3">
    <location>
        <begin position="70"/>
        <end position="90"/>
    </location>
</feature>
<keyword evidence="3" id="KW-0812">Transmembrane</keyword>
<evidence type="ECO:0000256" key="2">
    <source>
        <dbReference type="ARBA" id="ARBA00022475"/>
    </source>
</evidence>
<dbReference type="PANTHER" id="PTHR30460">
    <property type="entry name" value="MODERATE CONDUCTANCE MECHANOSENSITIVE CHANNEL YBIO"/>
    <property type="match status" value="1"/>
</dbReference>
<organism evidence="4 5">
    <name type="scientific">Priestia aryabhattai</name>
    <name type="common">Bacillus aryabhattai</name>
    <dbReference type="NCBI Taxonomy" id="412384"/>
    <lineage>
        <taxon>Bacteria</taxon>
        <taxon>Bacillati</taxon>
        <taxon>Bacillota</taxon>
        <taxon>Bacilli</taxon>
        <taxon>Bacillales</taxon>
        <taxon>Bacillaceae</taxon>
        <taxon>Priestia</taxon>
    </lineage>
</organism>
<dbReference type="GO" id="GO:0008381">
    <property type="term" value="F:mechanosensitive monoatomic ion channel activity"/>
    <property type="evidence" value="ECO:0007669"/>
    <property type="project" value="InterPro"/>
</dbReference>
<feature type="transmembrane region" description="Helical" evidence="3">
    <location>
        <begin position="6"/>
        <end position="26"/>
    </location>
</feature>
<dbReference type="RefSeq" id="WP_316910447.1">
    <property type="nucleotide sequence ID" value="NZ_JAPTGD010000002.1"/>
</dbReference>
<dbReference type="EMBL" id="JAPTGD010000002">
    <property type="protein sequence ID" value="MDU9693218.1"/>
    <property type="molecule type" value="Genomic_DNA"/>
</dbReference>